<feature type="domain" description="Bicarbonate transporter-like transmembrane" evidence="10">
    <location>
        <begin position="201"/>
        <end position="349"/>
    </location>
</feature>
<dbReference type="AlphaFoldDB" id="A0A7J8RCG4"/>
<organism evidence="11 12">
    <name type="scientific">Gossypium davidsonii</name>
    <name type="common">Davidson's cotton</name>
    <name type="synonym">Gossypium klotzschianum subsp. davidsonii</name>
    <dbReference type="NCBI Taxonomy" id="34287"/>
    <lineage>
        <taxon>Eukaryota</taxon>
        <taxon>Viridiplantae</taxon>
        <taxon>Streptophyta</taxon>
        <taxon>Embryophyta</taxon>
        <taxon>Tracheophyta</taxon>
        <taxon>Spermatophyta</taxon>
        <taxon>Magnoliopsida</taxon>
        <taxon>eudicotyledons</taxon>
        <taxon>Gunneridae</taxon>
        <taxon>Pentapetalae</taxon>
        <taxon>rosids</taxon>
        <taxon>malvids</taxon>
        <taxon>Malvales</taxon>
        <taxon>Malvaceae</taxon>
        <taxon>Malvoideae</taxon>
        <taxon>Gossypium</taxon>
    </lineage>
</organism>
<evidence type="ECO:0000256" key="9">
    <source>
        <dbReference type="SAM" id="Phobius"/>
    </source>
</evidence>
<keyword evidence="6 9" id="KW-1133">Transmembrane helix</keyword>
<keyword evidence="7 9" id="KW-0472">Membrane</keyword>
<dbReference type="Pfam" id="PF00955">
    <property type="entry name" value="HCO3_cotransp"/>
    <property type="match status" value="3"/>
</dbReference>
<feature type="transmembrane region" description="Helical" evidence="9">
    <location>
        <begin position="196"/>
        <end position="215"/>
    </location>
</feature>
<evidence type="ECO:0000256" key="4">
    <source>
        <dbReference type="ARBA" id="ARBA00022681"/>
    </source>
</evidence>
<dbReference type="GO" id="GO:0005452">
    <property type="term" value="F:solute:inorganic anion antiporter activity"/>
    <property type="evidence" value="ECO:0007669"/>
    <property type="project" value="InterPro"/>
</dbReference>
<feature type="transmembrane region" description="Helical" evidence="9">
    <location>
        <begin position="90"/>
        <end position="109"/>
    </location>
</feature>
<protein>
    <recommendedName>
        <fullName evidence="10">Bicarbonate transporter-like transmembrane domain-containing protein</fullName>
    </recommendedName>
</protein>
<evidence type="ECO:0000259" key="10">
    <source>
        <dbReference type="Pfam" id="PF00955"/>
    </source>
</evidence>
<dbReference type="FunFam" id="1.10.287.570:FF:000004">
    <property type="entry name" value="probable boron transporter 2"/>
    <property type="match status" value="1"/>
</dbReference>
<evidence type="ECO:0000256" key="6">
    <source>
        <dbReference type="ARBA" id="ARBA00022989"/>
    </source>
</evidence>
<keyword evidence="4" id="KW-0039">Anion exchange</keyword>
<evidence type="ECO:0000313" key="11">
    <source>
        <dbReference type="EMBL" id="MBA0611052.1"/>
    </source>
</evidence>
<feature type="compositionally biased region" description="Polar residues" evidence="8">
    <location>
        <begin position="627"/>
        <end position="654"/>
    </location>
</feature>
<accession>A0A7J8RCG4</accession>
<keyword evidence="4" id="KW-0406">Ion transport</keyword>
<dbReference type="InterPro" id="IPR011531">
    <property type="entry name" value="HCO3_transpt-like_TM_dom"/>
</dbReference>
<gene>
    <name evidence="11" type="ORF">Godav_011768</name>
</gene>
<dbReference type="Gene3D" id="1.10.287.570">
    <property type="entry name" value="Helical hairpin bin"/>
    <property type="match status" value="1"/>
</dbReference>
<evidence type="ECO:0000256" key="8">
    <source>
        <dbReference type="SAM" id="MobiDB-lite"/>
    </source>
</evidence>
<keyword evidence="5 9" id="KW-0812">Transmembrane</keyword>
<evidence type="ECO:0000256" key="1">
    <source>
        <dbReference type="ARBA" id="ARBA00004141"/>
    </source>
</evidence>
<feature type="domain" description="Bicarbonate transporter-like transmembrane" evidence="10">
    <location>
        <begin position="8"/>
        <end position="181"/>
    </location>
</feature>
<feature type="transmembrane region" description="Helical" evidence="9">
    <location>
        <begin position="531"/>
        <end position="557"/>
    </location>
</feature>
<sequence>MEETFVPLRGIKNDLRGRLMCYKQDWTGGFKAGFRILAPTTYIFFASAIPVISFGEQLERNTDGVLTAVQTLASTALCGIIHSIIGGQPLLILGVAEPTVIMYTFMFNFVKDVPDLGRDLFLAWSGWVCVWTAALLFLLSILGACSIINRFTRVAGELFGLLIAMLFMQQAIKGIVEEFRIPQHENPKLTEFTPSWRFANGMFALVLSFGLLFSALRSRKARSWRYGTGWVRSFIADYGVPFMVLVWTAASYIPSASVPKGDMLNVPVVYIIGAFIPATMIAVLYYFDHSVASQLAQQKEFNLRKPSCYHYDLLLLGFLTLLCGLIGIPPANGVIPQSPMHTKSLATLKHQLLRNRLVATARKCIRKNASLGQLYGNMQEAYQQMQTPLVYQEPSARGLHELKESTVQAATCTGNIDAPIDETLFDIEKEIDDLLPVEVKEQRLSNLLQATMVGGCVAAMPILKMIPTSVLWGYFAFMAIESLPGNQFWERILLLFTAPSRRYKVLEQQHATFVETVPFKTIAMFTIFQTAYLLVCFGLTWIPIAGVMFPLMIMLLVPVRQYVLPKFFKGAHLYDLDAAEYEEAPALPYNLATETELGQGAAYAGDSEILDEVITRSRGEFRHTCSPKITSSTATPGSGPRSHQSPRLSCNSPRLSELKGERSPRASGNVPHSPRTGELKPSNLGKSPLNRGSK</sequence>
<feature type="region of interest" description="Disordered" evidence="8">
    <location>
        <begin position="624"/>
        <end position="694"/>
    </location>
</feature>
<comment type="subcellular location">
    <subcellularLocation>
        <location evidence="1">Membrane</location>
        <topology evidence="1">Multi-pass membrane protein</topology>
    </subcellularLocation>
</comment>
<feature type="transmembrane region" description="Helical" evidence="9">
    <location>
        <begin position="308"/>
        <end position="328"/>
    </location>
</feature>
<evidence type="ECO:0000256" key="7">
    <source>
        <dbReference type="ARBA" id="ARBA00023136"/>
    </source>
</evidence>
<dbReference type="Proteomes" id="UP000593561">
    <property type="component" value="Unassembled WGS sequence"/>
</dbReference>
<dbReference type="GO" id="GO:0006820">
    <property type="term" value="P:monoatomic anion transport"/>
    <property type="evidence" value="ECO:0007669"/>
    <property type="project" value="InterPro"/>
</dbReference>
<dbReference type="EMBL" id="JABFAC010000004">
    <property type="protein sequence ID" value="MBA0611052.1"/>
    <property type="molecule type" value="Genomic_DNA"/>
</dbReference>
<evidence type="ECO:0000256" key="3">
    <source>
        <dbReference type="ARBA" id="ARBA00022448"/>
    </source>
</evidence>
<dbReference type="PANTHER" id="PTHR11453">
    <property type="entry name" value="ANION EXCHANGE PROTEIN"/>
    <property type="match status" value="1"/>
</dbReference>
<feature type="transmembrane region" description="Helical" evidence="9">
    <location>
        <begin position="32"/>
        <end position="52"/>
    </location>
</feature>
<feature type="transmembrane region" description="Helical" evidence="9">
    <location>
        <begin position="121"/>
        <end position="142"/>
    </location>
</feature>
<feature type="transmembrane region" description="Helical" evidence="9">
    <location>
        <begin position="64"/>
        <end position="85"/>
    </location>
</feature>
<dbReference type="InterPro" id="IPR003020">
    <property type="entry name" value="HCO3_transpt_euk"/>
</dbReference>
<feature type="domain" description="Bicarbonate transporter-like transmembrane" evidence="10">
    <location>
        <begin position="437"/>
        <end position="579"/>
    </location>
</feature>
<reference evidence="11 12" key="1">
    <citation type="journal article" date="2019" name="Genome Biol. Evol.">
        <title>Insights into the evolution of the New World diploid cottons (Gossypium, subgenus Houzingenia) based on genome sequencing.</title>
        <authorList>
            <person name="Grover C.E."/>
            <person name="Arick M.A. 2nd"/>
            <person name="Thrash A."/>
            <person name="Conover J.L."/>
            <person name="Sanders W.S."/>
            <person name="Peterson D.G."/>
            <person name="Frelichowski J.E."/>
            <person name="Scheffler J.A."/>
            <person name="Scheffler B.E."/>
            <person name="Wendel J.F."/>
        </authorList>
    </citation>
    <scope>NUCLEOTIDE SEQUENCE [LARGE SCALE GENOMIC DNA]</scope>
    <source>
        <strain evidence="11">27</strain>
        <tissue evidence="11">Leaf</tissue>
    </source>
</reference>
<dbReference type="PANTHER" id="PTHR11453:SF130">
    <property type="entry name" value="BORON TRANSPORTER 1"/>
    <property type="match status" value="1"/>
</dbReference>
<evidence type="ECO:0000313" key="12">
    <source>
        <dbReference type="Proteomes" id="UP000593561"/>
    </source>
</evidence>
<name>A0A7J8RCG4_GOSDV</name>
<comment type="similarity">
    <text evidence="2">Belongs to the anion exchanger (TC 2.A.31.3) family.</text>
</comment>
<proteinExistence type="inferred from homology"/>
<dbReference type="GO" id="GO:0005886">
    <property type="term" value="C:plasma membrane"/>
    <property type="evidence" value="ECO:0007669"/>
    <property type="project" value="UniProtKB-ARBA"/>
</dbReference>
<keyword evidence="12" id="KW-1185">Reference proteome</keyword>
<keyword evidence="3" id="KW-0813">Transport</keyword>
<evidence type="ECO:0000256" key="2">
    <source>
        <dbReference type="ARBA" id="ARBA00006262"/>
    </source>
</evidence>
<feature type="transmembrane region" description="Helical" evidence="9">
    <location>
        <begin position="154"/>
        <end position="176"/>
    </location>
</feature>
<dbReference type="GO" id="GO:0046715">
    <property type="term" value="F:active borate transmembrane transporter activity"/>
    <property type="evidence" value="ECO:0007669"/>
    <property type="project" value="TreeGrafter"/>
</dbReference>
<feature type="transmembrane region" description="Helical" evidence="9">
    <location>
        <begin position="235"/>
        <end position="255"/>
    </location>
</feature>
<comment type="caution">
    <text evidence="11">The sequence shown here is derived from an EMBL/GenBank/DDBJ whole genome shotgun (WGS) entry which is preliminary data.</text>
</comment>
<dbReference type="GO" id="GO:0050801">
    <property type="term" value="P:monoatomic ion homeostasis"/>
    <property type="evidence" value="ECO:0007669"/>
    <property type="project" value="TreeGrafter"/>
</dbReference>
<evidence type="ECO:0000256" key="5">
    <source>
        <dbReference type="ARBA" id="ARBA00022692"/>
    </source>
</evidence>
<feature type="transmembrane region" description="Helical" evidence="9">
    <location>
        <begin position="267"/>
        <end position="287"/>
    </location>
</feature>